<organism evidence="5 6">
    <name type="scientific">Spirosoma taeanense</name>
    <dbReference type="NCBI Taxonomy" id="2735870"/>
    <lineage>
        <taxon>Bacteria</taxon>
        <taxon>Pseudomonadati</taxon>
        <taxon>Bacteroidota</taxon>
        <taxon>Cytophagia</taxon>
        <taxon>Cytophagales</taxon>
        <taxon>Cytophagaceae</taxon>
        <taxon>Spirosoma</taxon>
    </lineage>
</organism>
<dbReference type="InterPro" id="IPR049360">
    <property type="entry name" value="T6SS_TssR-like_VWA"/>
</dbReference>
<dbReference type="Pfam" id="PF20780">
    <property type="entry name" value="TssR_M"/>
    <property type="match status" value="1"/>
</dbReference>
<reference evidence="5 6" key="1">
    <citation type="submission" date="2020-05" db="EMBL/GenBank/DDBJ databases">
        <title>Genome sequencing of Spirosoma sp. TS118.</title>
        <authorList>
            <person name="Lee J.-H."/>
            <person name="Jeong S."/>
            <person name="Zhao L."/>
            <person name="Jung J.-H."/>
            <person name="Kim M.-K."/>
            <person name="Lim S."/>
        </authorList>
    </citation>
    <scope>NUCLEOTIDE SEQUENCE [LARGE SCALE GENOMIC DNA]</scope>
    <source>
        <strain evidence="5 6">TS118</strain>
    </source>
</reference>
<dbReference type="Pfam" id="PF20781">
    <property type="entry name" value="TssR_C"/>
    <property type="match status" value="1"/>
</dbReference>
<dbReference type="AlphaFoldDB" id="A0A6M5YBX9"/>
<dbReference type="InterPro" id="IPR049359">
    <property type="entry name" value="T6SS_TssR-like_dom_2"/>
</dbReference>
<name>A0A6M5YBX9_9BACT</name>
<dbReference type="EMBL" id="CP053435">
    <property type="protein sequence ID" value="QJW91627.1"/>
    <property type="molecule type" value="Genomic_DNA"/>
</dbReference>
<feature type="domain" description="Type VI secretion system TssR-like C-terminal" evidence="3">
    <location>
        <begin position="745"/>
        <end position="823"/>
    </location>
</feature>
<evidence type="ECO:0000259" key="1">
    <source>
        <dbReference type="Pfam" id="PF17643"/>
    </source>
</evidence>
<dbReference type="InterPro" id="IPR049358">
    <property type="entry name" value="T6SS_TssR-like_C"/>
</dbReference>
<dbReference type="Pfam" id="PF20782">
    <property type="entry name" value="TssR_VWA"/>
    <property type="match status" value="1"/>
</dbReference>
<feature type="domain" description="Type VI secretion system TssR-like N-terminal barrel" evidence="1">
    <location>
        <begin position="74"/>
        <end position="157"/>
    </location>
</feature>
<keyword evidence="6" id="KW-1185">Reference proteome</keyword>
<evidence type="ECO:0000313" key="6">
    <source>
        <dbReference type="Proteomes" id="UP000502756"/>
    </source>
</evidence>
<dbReference type="InterPro" id="IPR040530">
    <property type="entry name" value="T6SS_TssR-like_N"/>
</dbReference>
<dbReference type="RefSeq" id="WP_171741474.1">
    <property type="nucleotide sequence ID" value="NZ_CP053435.1"/>
</dbReference>
<evidence type="ECO:0000259" key="4">
    <source>
        <dbReference type="Pfam" id="PF20782"/>
    </source>
</evidence>
<sequence length="824" mass="93231">MMNMLIIHRLLPLFRLLLMVGGFGASGSAWAQLPFFLRIARQPANLVPIAISGVPKGNVGVINESINSSLQPPGGLPWIVFSDRNNNNTFQSTNATTPFRKANFMDAFYVLKERKGYLKLIKYDPALPIGNKISRRVITNRKAVVYYGWAPKDHFLLTNFSSRSGEQNRPQIISAVLAKPELLTNPDRYFSNDSVRLFAGPGQQVSMKERMKLYELAYLYKLSETRRQALIGRASWFPTDSIKQVLMGWMPIELVQPIGQRLFLEADTVRFPYEPVPMYRSLATAQRQKKDSTIVNRYFPAVSWNRLGAKFPITNQLITRDSGRIVLTNVQIPLVERRRALVLNVLGKPIDPQTLDDVTERSNRFNLIYVIEGSSAMHPYWGELLNTIQFTVTQLAQDTTQTIDLRVGAVVYDGFRRQDTDRGYNRTTIVRGAVGSIPLTTNSTYLLNELRKDAPPSTPSAMNEAKGIRLGLIKALAMFADHPGENNILVLVGINGDLQSISSGNQIVNALKQTECRLLSFQVHAAPGDISNNFVIHSRELALQIASHSSDIKKNRLVRPDMVTLTNEFNLKLGDRNVYQLAYPERSMVPSWILFPRKNQVLPFRELYAATDSLFKQVAHESQAVLTALESTFDQLIPLSDRVNPRLSPVYASAGVALPADAVPLMPLAAYPYLMRAYTPLALKDGPRWKYTALLPIDEYDGVAQLLQQLSGDDIDPTSFADRQRLHRQCRRVMEAVGLSPDESITLDQVLVRLLDLPVTNPLLKRIVINQISSRTEVSDALLSQVLYLLRERRDYFQRIPTFRNSRFTSNERTYYWISEDLFR</sequence>
<evidence type="ECO:0000259" key="3">
    <source>
        <dbReference type="Pfam" id="PF20781"/>
    </source>
</evidence>
<feature type="domain" description="Type VI secretion system TssR-like VWA" evidence="4">
    <location>
        <begin position="328"/>
        <end position="634"/>
    </location>
</feature>
<evidence type="ECO:0000313" key="5">
    <source>
        <dbReference type="EMBL" id="QJW91627.1"/>
    </source>
</evidence>
<evidence type="ECO:0000259" key="2">
    <source>
        <dbReference type="Pfam" id="PF20780"/>
    </source>
</evidence>
<dbReference type="Proteomes" id="UP000502756">
    <property type="component" value="Chromosome"/>
</dbReference>
<proteinExistence type="predicted"/>
<dbReference type="Pfam" id="PF17643">
    <property type="entry name" value="TssR"/>
    <property type="match status" value="1"/>
</dbReference>
<protein>
    <submittedName>
        <fullName evidence="5">Type VI secretion system protein TssR</fullName>
    </submittedName>
</protein>
<feature type="domain" description="Type VI secretion system TssR-like second" evidence="2">
    <location>
        <begin position="176"/>
        <end position="257"/>
    </location>
</feature>
<gene>
    <name evidence="5" type="ORF">HNV11_20700</name>
</gene>
<dbReference type="KEGG" id="stae:HNV11_20700"/>
<accession>A0A6M5YBX9</accession>